<accession>A0A8S5TP24</accession>
<keyword evidence="1" id="KW-1133">Transmembrane helix</keyword>
<evidence type="ECO:0000256" key="1">
    <source>
        <dbReference type="SAM" id="Phobius"/>
    </source>
</evidence>
<name>A0A8S5TP24_9CAUD</name>
<sequence length="29" mass="3096">MDKNTQKNIAISIIAMILSIIAIILALIG</sequence>
<dbReference type="EMBL" id="BK032869">
    <property type="protein sequence ID" value="DAF64889.1"/>
    <property type="molecule type" value="Genomic_DNA"/>
</dbReference>
<feature type="transmembrane region" description="Helical" evidence="1">
    <location>
        <begin position="9"/>
        <end position="28"/>
    </location>
</feature>
<keyword evidence="1" id="KW-0472">Membrane</keyword>
<keyword evidence="1" id="KW-0812">Transmembrane</keyword>
<protein>
    <submittedName>
        <fullName evidence="2">Uncharacterized protein</fullName>
    </submittedName>
</protein>
<proteinExistence type="predicted"/>
<reference evidence="2" key="1">
    <citation type="journal article" date="2021" name="Proc. Natl. Acad. Sci. U.S.A.">
        <title>A Catalog of Tens of Thousands of Viruses from Human Metagenomes Reveals Hidden Associations with Chronic Diseases.</title>
        <authorList>
            <person name="Tisza M.J."/>
            <person name="Buck C.B."/>
        </authorList>
    </citation>
    <scope>NUCLEOTIDE SEQUENCE</scope>
    <source>
        <strain evidence="2">CttqT1</strain>
    </source>
</reference>
<organism evidence="2">
    <name type="scientific">Siphoviridae sp. cttqT1</name>
    <dbReference type="NCBI Taxonomy" id="2827961"/>
    <lineage>
        <taxon>Viruses</taxon>
        <taxon>Duplodnaviria</taxon>
        <taxon>Heunggongvirae</taxon>
        <taxon>Uroviricota</taxon>
        <taxon>Caudoviricetes</taxon>
    </lineage>
</organism>
<evidence type="ECO:0000313" key="2">
    <source>
        <dbReference type="EMBL" id="DAF64889.1"/>
    </source>
</evidence>